<keyword evidence="2" id="KW-0227">DNA damage</keyword>
<gene>
    <name evidence="12" type="ORF">OV079_22535</name>
</gene>
<dbReference type="PANTHER" id="PTHR47962:SF5">
    <property type="entry name" value="ATP-DEPENDENT HELICASE LHR-RELATED"/>
    <property type="match status" value="1"/>
</dbReference>
<feature type="domain" description="Helicase C-terminal" evidence="11">
    <location>
        <begin position="309"/>
        <end position="465"/>
    </location>
</feature>
<evidence type="ECO:0000259" key="10">
    <source>
        <dbReference type="PROSITE" id="PS51192"/>
    </source>
</evidence>
<evidence type="ECO:0000256" key="6">
    <source>
        <dbReference type="ARBA" id="ARBA00023125"/>
    </source>
</evidence>
<keyword evidence="8" id="KW-0413">Isomerase</keyword>
<accession>A0A9X3EQJ7</accession>
<keyword evidence="6" id="KW-0238">DNA-binding</keyword>
<dbReference type="GO" id="GO:0006281">
    <property type="term" value="P:DNA repair"/>
    <property type="evidence" value="ECO:0007669"/>
    <property type="project" value="UniProtKB-KW"/>
</dbReference>
<protein>
    <submittedName>
        <fullName evidence="12">DEAD/DEAH box helicase</fullName>
    </submittedName>
</protein>
<evidence type="ECO:0000259" key="11">
    <source>
        <dbReference type="PROSITE" id="PS51194"/>
    </source>
</evidence>
<reference evidence="12" key="1">
    <citation type="submission" date="2022-11" db="EMBL/GenBank/DDBJ databases">
        <title>Minimal conservation of predation-associated metabolite biosynthetic gene clusters underscores biosynthetic potential of Myxococcota including descriptions for ten novel species: Archangium lansinium sp. nov., Myxococcus landrumus sp. nov., Nannocystis bai.</title>
        <authorList>
            <person name="Ahearne A."/>
            <person name="Stevens C."/>
            <person name="Phillips K."/>
        </authorList>
    </citation>
    <scope>NUCLEOTIDE SEQUENCE</scope>
    <source>
        <strain evidence="12">Na p29</strain>
    </source>
</reference>
<dbReference type="GO" id="GO:0003677">
    <property type="term" value="F:DNA binding"/>
    <property type="evidence" value="ECO:0007669"/>
    <property type="project" value="UniProtKB-KW"/>
</dbReference>
<dbReference type="InterPro" id="IPR001650">
    <property type="entry name" value="Helicase_C-like"/>
</dbReference>
<evidence type="ECO:0000256" key="5">
    <source>
        <dbReference type="ARBA" id="ARBA00022840"/>
    </source>
</evidence>
<sequence>MTDGSAPLGFDPVDVAGPLPASSDMLFGTAFSAPVARWFGERFSGPTEAQRRGWAAISRGEDTLVMAPTGSGKTLAAFLAGVDALVRRGLAGALPDSVTILYISPLKALGADVERNLQQPLRGIEAAAAALGTPLPKIRTALRTGDSTSSERARILKQPPHLLITTPESLYLLLTSERGRAVLGGCEQVIVDEIHALVGNKRGAHLALSLERLDALCGRKLQRIGLSATVEPPAEAARFLVGHDLAGSSGHAPTDMSTETCPEAHVPEFIPRARPCHLVDAGRRQPLDVAVEVPQETLSAVASRTAWDDLYARIEAYLGEHRTTLIFVPSRRLAERIAHDLEQRLGEGVVAAHHGALAKRTRQMVEHKLQTGALKAVVATASLELGIDIGDVELVVQVGSPRSISVLRQRIGRACHAVGGTPKGRIFATTRDDLIECAAAVRAMKAGRIDRPVQREAPLDILAQQLVATCSAEEWDVEALWALARRAAPYATLTRRDFDQVVAMLGDGIATRRGRAGALLHLDRIHGRARGRRGAQLAALTSGGAIPDKADYTVVEDTSEAVVGTVDEDFAIDSMVGDVFRLGSHAWKIRRVEAGRVRVEDARGQSPAIPFWNGEGLARSEALSAEVAALRYELWDMLEGQGDDRARAVLAGDCGLSQPAIDQAVAYVAEGARALGAVPTQECLVAERFFDESGGMQLIIHAPFGARINRAFGMGLRKKFCRTFDFELQAAATDDAVLLSLGPQHSFPLEAIFHFLHEEAVDEALTQAALQSPMWETRWRWNVTRALAVLRHQGSRRTPPPILRMKAADLLAAVFPAQAGCQDNHGGETIEPPDHPLVHETTRDCLHEAMDADGLKAVLRRLHGGEIRALARDTVAPSPFSHGILAANPFAFLDDAPLEERWARQVKTARPGELALRGGDLLGLDPRAIESVVAAVAIDGPAGPRDADELHDLLCAPRLLPSRPEWAGHFAALVRAGRAALLRRPAADVPEDMSSAPLYIAAEIIPSRAHCGRPPRSSRASPSRPRCPAPSTPRRPRCAWSAPSCRRRRR</sequence>
<evidence type="ECO:0000256" key="4">
    <source>
        <dbReference type="ARBA" id="ARBA00022806"/>
    </source>
</evidence>
<evidence type="ECO:0000256" key="9">
    <source>
        <dbReference type="SAM" id="MobiDB-lite"/>
    </source>
</evidence>
<evidence type="ECO:0000256" key="8">
    <source>
        <dbReference type="ARBA" id="ARBA00023235"/>
    </source>
</evidence>
<keyword evidence="4 12" id="KW-0347">Helicase</keyword>
<dbReference type="InterPro" id="IPR027417">
    <property type="entry name" value="P-loop_NTPase"/>
</dbReference>
<feature type="region of interest" description="Disordered" evidence="9">
    <location>
        <begin position="1010"/>
        <end position="1050"/>
    </location>
</feature>
<proteinExistence type="predicted"/>
<dbReference type="PANTHER" id="PTHR47962">
    <property type="entry name" value="ATP-DEPENDENT HELICASE LHR-RELATED-RELATED"/>
    <property type="match status" value="1"/>
</dbReference>
<dbReference type="Gene3D" id="3.40.50.300">
    <property type="entry name" value="P-loop containing nucleotide triphosphate hydrolases"/>
    <property type="match status" value="2"/>
</dbReference>
<feature type="domain" description="Helicase ATP-binding" evidence="10">
    <location>
        <begin position="54"/>
        <end position="248"/>
    </location>
</feature>
<dbReference type="PROSITE" id="PS51192">
    <property type="entry name" value="HELICASE_ATP_BIND_1"/>
    <property type="match status" value="1"/>
</dbReference>
<evidence type="ECO:0000256" key="2">
    <source>
        <dbReference type="ARBA" id="ARBA00022763"/>
    </source>
</evidence>
<keyword evidence="3" id="KW-0378">Hydrolase</keyword>
<evidence type="ECO:0000313" key="13">
    <source>
        <dbReference type="Proteomes" id="UP001150924"/>
    </source>
</evidence>
<dbReference type="Pfam" id="PF19306">
    <property type="entry name" value="WHD_Lhr"/>
    <property type="match status" value="1"/>
</dbReference>
<dbReference type="Pfam" id="PF00270">
    <property type="entry name" value="DEAD"/>
    <property type="match status" value="1"/>
</dbReference>
<evidence type="ECO:0000256" key="3">
    <source>
        <dbReference type="ARBA" id="ARBA00022801"/>
    </source>
</evidence>
<keyword evidence="1" id="KW-0547">Nucleotide-binding</keyword>
<dbReference type="CDD" id="cd17922">
    <property type="entry name" value="DEXHc_LHR-like"/>
    <property type="match status" value="1"/>
</dbReference>
<evidence type="ECO:0000256" key="1">
    <source>
        <dbReference type="ARBA" id="ARBA00022741"/>
    </source>
</evidence>
<organism evidence="12 13">
    <name type="scientific">Nannocystis pusilla</name>
    <dbReference type="NCBI Taxonomy" id="889268"/>
    <lineage>
        <taxon>Bacteria</taxon>
        <taxon>Pseudomonadati</taxon>
        <taxon>Myxococcota</taxon>
        <taxon>Polyangia</taxon>
        <taxon>Nannocystales</taxon>
        <taxon>Nannocystaceae</taxon>
        <taxon>Nannocystis</taxon>
    </lineage>
</organism>
<dbReference type="InterPro" id="IPR045628">
    <property type="entry name" value="Lhr_WH_dom"/>
</dbReference>
<dbReference type="PROSITE" id="PS51194">
    <property type="entry name" value="HELICASE_CTER"/>
    <property type="match status" value="1"/>
</dbReference>
<evidence type="ECO:0000313" key="12">
    <source>
        <dbReference type="EMBL" id="MCY1008287.1"/>
    </source>
</evidence>
<dbReference type="EMBL" id="JAPNKE010000002">
    <property type="protein sequence ID" value="MCY1008287.1"/>
    <property type="molecule type" value="Genomic_DNA"/>
</dbReference>
<dbReference type="GO" id="GO:0016887">
    <property type="term" value="F:ATP hydrolysis activity"/>
    <property type="evidence" value="ECO:0007669"/>
    <property type="project" value="TreeGrafter"/>
</dbReference>
<dbReference type="SMART" id="SM00487">
    <property type="entry name" value="DEXDc"/>
    <property type="match status" value="1"/>
</dbReference>
<evidence type="ECO:0000256" key="7">
    <source>
        <dbReference type="ARBA" id="ARBA00023204"/>
    </source>
</evidence>
<dbReference type="SMART" id="SM00490">
    <property type="entry name" value="HELICc"/>
    <property type="match status" value="1"/>
</dbReference>
<dbReference type="RefSeq" id="WP_267770922.1">
    <property type="nucleotide sequence ID" value="NZ_JAPNKE010000002.1"/>
</dbReference>
<dbReference type="GO" id="GO:0004386">
    <property type="term" value="F:helicase activity"/>
    <property type="evidence" value="ECO:0007669"/>
    <property type="project" value="UniProtKB-KW"/>
</dbReference>
<keyword evidence="13" id="KW-1185">Reference proteome</keyword>
<dbReference type="InterPro" id="IPR014001">
    <property type="entry name" value="Helicase_ATP-bd"/>
</dbReference>
<dbReference type="InterPro" id="IPR011545">
    <property type="entry name" value="DEAD/DEAH_box_helicase_dom"/>
</dbReference>
<dbReference type="SUPFAM" id="SSF52540">
    <property type="entry name" value="P-loop containing nucleoside triphosphate hydrolases"/>
    <property type="match status" value="1"/>
</dbReference>
<dbReference type="InterPro" id="IPR052511">
    <property type="entry name" value="ATP-dep_Helicase"/>
</dbReference>
<dbReference type="Pfam" id="PF08494">
    <property type="entry name" value="DEAD_assoc"/>
    <property type="match status" value="1"/>
</dbReference>
<keyword evidence="7" id="KW-0234">DNA repair</keyword>
<feature type="compositionally biased region" description="Low complexity" evidence="9">
    <location>
        <begin position="1014"/>
        <end position="1024"/>
    </location>
</feature>
<dbReference type="Proteomes" id="UP001150924">
    <property type="component" value="Unassembled WGS sequence"/>
</dbReference>
<dbReference type="Pfam" id="PF00271">
    <property type="entry name" value="Helicase_C"/>
    <property type="match status" value="1"/>
</dbReference>
<dbReference type="GO" id="GO:0005524">
    <property type="term" value="F:ATP binding"/>
    <property type="evidence" value="ECO:0007669"/>
    <property type="project" value="UniProtKB-KW"/>
</dbReference>
<keyword evidence="5" id="KW-0067">ATP-binding</keyword>
<dbReference type="InterPro" id="IPR013701">
    <property type="entry name" value="Lhr-like_DEAD/DEAH_assoc"/>
</dbReference>
<comment type="caution">
    <text evidence="12">The sequence shown here is derived from an EMBL/GenBank/DDBJ whole genome shotgun (WGS) entry which is preliminary data.</text>
</comment>
<dbReference type="AlphaFoldDB" id="A0A9X3EQJ7"/>
<name>A0A9X3EQJ7_9BACT</name>